<dbReference type="EMBL" id="QRHZ01000003">
    <property type="protein sequence ID" value="RHG17740.1"/>
    <property type="molecule type" value="Genomic_DNA"/>
</dbReference>
<proteinExistence type="predicted"/>
<evidence type="ECO:0000313" key="3">
    <source>
        <dbReference type="Proteomes" id="UP000284220"/>
    </source>
</evidence>
<sequence>MKKKAIEKIPYLKLPSVICKKDVKYVGVTAVKVIGHEKHLFLEVYQNKKTSMETPLVRIVITKKDFGTYFPKDESWSKQKIKTDGGCGRLIWTLPEESRDTWENQKKKNVLQSEDDMRRIKNFCKTRAWDEDRWWDYIMKKQDDITITARRKIEERKYERRQQALKERIRNTKPLPEKKILKTADDVYFRNKHYLYYKKRGSMVQIACSKCGGVTDARWKPGESYESQFMGRVEEPREGNIGRCKLCGASGIYKCQGKVKGSHERKIHLFLGQKYKEKGIVMRYLEVSKKWTLEILAGENGDEMHGAYEEMSGVEVARTYLAPGENTQTDFHKHSWCSGEDYWDDCNLYGNANLTIHPAPILSETYQELQGTAYQYCALKEYAAAVRKTDPRMYLQRYMETPQIEMLTKMGLTDVVTELVNCRYGIVTDQDATRPDDFLGIRKERVKQLIHTKGNIHMLQIMKAEKRLQRIWTEEQIEKLAELELTGGQIEMATRYINLQKLLNHIAKYAGCQYGTLCGMSSEQLKQTAHTYMDYLEMRLSLGYDLNNTVYQFPRDLKDAHDRMVAEANKDKADKRLKEAERRFPNIRSEYRKLRNEYLFEDDSYIIRPARSASEIVMEGRTLHHCVGGDKYLRKHNEGESYILMLRFKIAPEEPYITVEIESRRNRILQWYGNKDCKPDKKNMKEWLDNYTEQLRNKKRIQKQTA</sequence>
<evidence type="ECO:0000313" key="2">
    <source>
        <dbReference type="EMBL" id="RHG17740.1"/>
    </source>
</evidence>
<name>A0A414SEJ5_9FIRM</name>
<dbReference type="AlphaFoldDB" id="A0A414SEJ5"/>
<dbReference type="InterPro" id="IPR025586">
    <property type="entry name" value="PcfJ"/>
</dbReference>
<dbReference type="Pfam" id="PF14284">
    <property type="entry name" value="PcfJ"/>
    <property type="match status" value="1"/>
</dbReference>
<gene>
    <name evidence="2" type="ORF">DW272_06770</name>
</gene>
<organism evidence="2 3">
    <name type="scientific">Blautia obeum</name>
    <dbReference type="NCBI Taxonomy" id="40520"/>
    <lineage>
        <taxon>Bacteria</taxon>
        <taxon>Bacillati</taxon>
        <taxon>Bacillota</taxon>
        <taxon>Clostridia</taxon>
        <taxon>Lachnospirales</taxon>
        <taxon>Lachnospiraceae</taxon>
        <taxon>Blautia</taxon>
    </lineage>
</organism>
<dbReference type="RefSeq" id="WP_118197683.1">
    <property type="nucleotide sequence ID" value="NZ_JBCJBY010000009.1"/>
</dbReference>
<evidence type="ECO:0008006" key="4">
    <source>
        <dbReference type="Google" id="ProtNLM"/>
    </source>
</evidence>
<feature type="coiled-coil region" evidence="1">
    <location>
        <begin position="563"/>
        <end position="597"/>
    </location>
</feature>
<accession>A0A414SEJ5</accession>
<protein>
    <recommendedName>
        <fullName evidence="4">PcfJ-like protein</fullName>
    </recommendedName>
</protein>
<evidence type="ECO:0000256" key="1">
    <source>
        <dbReference type="SAM" id="Coils"/>
    </source>
</evidence>
<comment type="caution">
    <text evidence="2">The sequence shown here is derived from an EMBL/GenBank/DDBJ whole genome shotgun (WGS) entry which is preliminary data.</text>
</comment>
<dbReference type="Proteomes" id="UP000284220">
    <property type="component" value="Unassembled WGS sequence"/>
</dbReference>
<keyword evidence="1" id="KW-0175">Coiled coil</keyword>
<reference evidence="2 3" key="1">
    <citation type="submission" date="2018-08" db="EMBL/GenBank/DDBJ databases">
        <title>A genome reference for cultivated species of the human gut microbiota.</title>
        <authorList>
            <person name="Zou Y."/>
            <person name="Xue W."/>
            <person name="Luo G."/>
        </authorList>
    </citation>
    <scope>NUCLEOTIDE SEQUENCE [LARGE SCALE GENOMIC DNA]</scope>
    <source>
        <strain evidence="2 3">AM22-9LB</strain>
    </source>
</reference>